<dbReference type="PATRIC" id="fig|80852.17.peg.1814"/>
<dbReference type="Pfam" id="PF02810">
    <property type="entry name" value="SEC-C"/>
    <property type="match status" value="1"/>
</dbReference>
<dbReference type="PANTHER" id="PTHR33747:SF1">
    <property type="entry name" value="ADENYLATE CYCLASE-ASSOCIATED CAP C-TERMINAL DOMAIN-CONTAINING PROTEIN"/>
    <property type="match status" value="1"/>
</dbReference>
<dbReference type="EMBL" id="LN554846">
    <property type="protein sequence ID" value="CED71824.1"/>
    <property type="molecule type" value="Genomic_DNA"/>
</dbReference>
<evidence type="ECO:0000313" key="1">
    <source>
        <dbReference type="EMBL" id="CED71824.1"/>
    </source>
</evidence>
<accession>A0A090KJU8</accession>
<dbReference type="STRING" id="80852.AWOD_I_1758"/>
<dbReference type="GeneID" id="28541327"/>
<dbReference type="HOGENOM" id="CLU_1444002_0_0_6"/>
<dbReference type="InterPro" id="IPR004027">
    <property type="entry name" value="SEC_C_motif"/>
</dbReference>
<name>A0A090KJU8_9GAMM</name>
<proteinExistence type="predicted"/>
<dbReference type="Proteomes" id="UP000032427">
    <property type="component" value="Chromosome 1"/>
</dbReference>
<gene>
    <name evidence="1" type="ORF">AWOD_I_1758</name>
</gene>
<dbReference type="PANTHER" id="PTHR33747">
    <property type="entry name" value="UPF0225 PROTEIN SCO1677"/>
    <property type="match status" value="1"/>
</dbReference>
<dbReference type="Gene3D" id="3.10.450.50">
    <property type="match status" value="1"/>
</dbReference>
<reference evidence="2" key="1">
    <citation type="submission" date="2014-09" db="EMBL/GenBank/DDBJ databases">
        <authorList>
            <person name="Hjerde E."/>
        </authorList>
    </citation>
    <scope>NUCLEOTIDE SEQUENCE [LARGE SCALE GENOMIC DNA]</scope>
    <source>
        <strain evidence="2">06/09/139</strain>
    </source>
</reference>
<dbReference type="AlphaFoldDB" id="A0A090KJU8"/>
<evidence type="ECO:0000313" key="2">
    <source>
        <dbReference type="Proteomes" id="UP000032427"/>
    </source>
</evidence>
<keyword evidence="2" id="KW-1185">Reference proteome</keyword>
<dbReference type="OrthoDB" id="570299at2"/>
<sequence length="204" mass="22812">MKYQLIALDGVDLNCSGLFLEGAVLAANMATKPLDPEVWLSDLVGADNVQAILKPVSQQIEHQYTLLKRHEYEVTEVVNFDNLDDVAEFAEGFMTLWPTVEKLWADLNVADGTMRMLSALLTTMMLAVDEKETHRQMAETGIDTPPTLEQMLPKIDFMIQEVAMAADEYQIGYKGQKVNPYKDVGRNDACPCESGKKFKKCCGQ</sequence>
<protein>
    <submittedName>
        <fullName evidence="1">Putative preprotein translocase SecA</fullName>
    </submittedName>
</protein>
<organism evidence="1 2">
    <name type="scientific">Aliivibrio wodanis</name>
    <dbReference type="NCBI Taxonomy" id="80852"/>
    <lineage>
        <taxon>Bacteria</taxon>
        <taxon>Pseudomonadati</taxon>
        <taxon>Pseudomonadota</taxon>
        <taxon>Gammaproteobacteria</taxon>
        <taxon>Vibrionales</taxon>
        <taxon>Vibrionaceae</taxon>
        <taxon>Aliivibrio</taxon>
    </lineage>
</organism>
<dbReference type="SUPFAM" id="SSF103642">
    <property type="entry name" value="Sec-C motif"/>
    <property type="match status" value="1"/>
</dbReference>
<dbReference type="KEGG" id="awd:AWOD_I_1758"/>